<dbReference type="EMBL" id="MGAF01000003">
    <property type="protein sequence ID" value="OGK42907.1"/>
    <property type="molecule type" value="Genomic_DNA"/>
</dbReference>
<dbReference type="InterPro" id="IPR017853">
    <property type="entry name" value="GH"/>
</dbReference>
<dbReference type="SUPFAM" id="SSF51445">
    <property type="entry name" value="(Trans)glycosidases"/>
    <property type="match status" value="1"/>
</dbReference>
<evidence type="ECO:0008006" key="3">
    <source>
        <dbReference type="Google" id="ProtNLM"/>
    </source>
</evidence>
<evidence type="ECO:0000313" key="1">
    <source>
        <dbReference type="EMBL" id="OGK42907.1"/>
    </source>
</evidence>
<name>A0A1F7IHU3_9BACT</name>
<sequence>MPINARERFFQVQSIDTMKYSRDLAREKIKDSTFDQTIEIQIKNIAGTGATHVSLGTPYEEEFMPYLKRWVVIARKYKLNVWFRGNLAGWENWFDYPKINRNLHTLKIKEFILNHPDLFDDGDVFSSCPECENGGPGDPRKTGDVDGFRNFIVNEYKTVKEAFKSLEKNVTANYYSMNGDVARLIMDKDTTAKLDGTVTVDHYVSTPEKLAKDIKNYAKESGGKIVLGEFGAPIPDIHGDLNQEEQAGWIDSALRKIVNTKEVIAINYWTNNASSTELWNDNNSPRLAVSNIEKYYNPVNVMGTIKDEKGNSVKEVTVKGRERTIVVTDGVYAIPVLDKESLTFSKLGYVSVNIGVKAENVKDIVKDIVLVKSYPRIFYSIYMKILNFFLGLLR</sequence>
<accession>A0A1F7IHU3</accession>
<evidence type="ECO:0000313" key="2">
    <source>
        <dbReference type="Proteomes" id="UP000179270"/>
    </source>
</evidence>
<organism evidence="1 2">
    <name type="scientific">Candidatus Roizmanbacteria bacterium RIFCSPLOWO2_01_FULL_35_13</name>
    <dbReference type="NCBI Taxonomy" id="1802055"/>
    <lineage>
        <taxon>Bacteria</taxon>
        <taxon>Candidatus Roizmaniibacteriota</taxon>
    </lineage>
</organism>
<comment type="caution">
    <text evidence="1">The sequence shown here is derived from an EMBL/GenBank/DDBJ whole genome shotgun (WGS) entry which is preliminary data.</text>
</comment>
<proteinExistence type="predicted"/>
<gene>
    <name evidence="1" type="ORF">A3A74_03210</name>
</gene>
<protein>
    <recommendedName>
        <fullName evidence="3">Glycoside hydrolase family 5 domain-containing protein</fullName>
    </recommendedName>
</protein>
<reference evidence="1 2" key="1">
    <citation type="journal article" date="2016" name="Nat. Commun.">
        <title>Thousands of microbial genomes shed light on interconnected biogeochemical processes in an aquifer system.</title>
        <authorList>
            <person name="Anantharaman K."/>
            <person name="Brown C.T."/>
            <person name="Hug L.A."/>
            <person name="Sharon I."/>
            <person name="Castelle C.J."/>
            <person name="Probst A.J."/>
            <person name="Thomas B.C."/>
            <person name="Singh A."/>
            <person name="Wilkins M.J."/>
            <person name="Karaoz U."/>
            <person name="Brodie E.L."/>
            <person name="Williams K.H."/>
            <person name="Hubbard S.S."/>
            <person name="Banfield J.F."/>
        </authorList>
    </citation>
    <scope>NUCLEOTIDE SEQUENCE [LARGE SCALE GENOMIC DNA]</scope>
</reference>
<dbReference type="Proteomes" id="UP000179270">
    <property type="component" value="Unassembled WGS sequence"/>
</dbReference>
<dbReference type="AlphaFoldDB" id="A0A1F7IHU3"/>